<dbReference type="PROSITE" id="PS50157">
    <property type="entry name" value="ZINC_FINGER_C2H2_2"/>
    <property type="match status" value="1"/>
</dbReference>
<dbReference type="EMBL" id="KB445798">
    <property type="protein sequence ID" value="EMD36506.1"/>
    <property type="molecule type" value="Genomic_DNA"/>
</dbReference>
<feature type="domain" description="C2H2-type" evidence="3">
    <location>
        <begin position="209"/>
        <end position="232"/>
    </location>
</feature>
<keyword evidence="5" id="KW-1185">Reference proteome</keyword>
<gene>
    <name evidence="4" type="ORF">CERSUDRAFT_115555</name>
</gene>
<name>M2RCI9_CERS8</name>
<evidence type="ECO:0000256" key="1">
    <source>
        <dbReference type="PROSITE-ProRule" id="PRU00042"/>
    </source>
</evidence>
<dbReference type="Proteomes" id="UP000016930">
    <property type="component" value="Unassembled WGS sequence"/>
</dbReference>
<evidence type="ECO:0000256" key="2">
    <source>
        <dbReference type="SAM" id="MobiDB-lite"/>
    </source>
</evidence>
<dbReference type="InterPro" id="IPR013087">
    <property type="entry name" value="Znf_C2H2_type"/>
</dbReference>
<accession>M2RCI9</accession>
<keyword evidence="1" id="KW-0479">Metal-binding</keyword>
<evidence type="ECO:0000259" key="3">
    <source>
        <dbReference type="PROSITE" id="PS50157"/>
    </source>
</evidence>
<organism evidence="4 5">
    <name type="scientific">Ceriporiopsis subvermispora (strain B)</name>
    <name type="common">White-rot fungus</name>
    <name type="synonym">Gelatoporia subvermispora</name>
    <dbReference type="NCBI Taxonomy" id="914234"/>
    <lineage>
        <taxon>Eukaryota</taxon>
        <taxon>Fungi</taxon>
        <taxon>Dikarya</taxon>
        <taxon>Basidiomycota</taxon>
        <taxon>Agaricomycotina</taxon>
        <taxon>Agaricomycetes</taxon>
        <taxon>Polyporales</taxon>
        <taxon>Gelatoporiaceae</taxon>
        <taxon>Gelatoporia</taxon>
    </lineage>
</organism>
<evidence type="ECO:0000313" key="4">
    <source>
        <dbReference type="EMBL" id="EMD36506.1"/>
    </source>
</evidence>
<dbReference type="AlphaFoldDB" id="M2RCI9"/>
<feature type="region of interest" description="Disordered" evidence="2">
    <location>
        <begin position="282"/>
        <end position="357"/>
    </location>
</feature>
<feature type="region of interest" description="Disordered" evidence="2">
    <location>
        <begin position="170"/>
        <end position="202"/>
    </location>
</feature>
<dbReference type="GO" id="GO:0008270">
    <property type="term" value="F:zinc ion binding"/>
    <property type="evidence" value="ECO:0007669"/>
    <property type="project" value="UniProtKB-KW"/>
</dbReference>
<feature type="compositionally biased region" description="Low complexity" evidence="2">
    <location>
        <begin position="327"/>
        <end position="345"/>
    </location>
</feature>
<feature type="region of interest" description="Disordered" evidence="2">
    <location>
        <begin position="144"/>
        <end position="163"/>
    </location>
</feature>
<keyword evidence="1" id="KW-0862">Zinc</keyword>
<evidence type="ECO:0000313" key="5">
    <source>
        <dbReference type="Proteomes" id="UP000016930"/>
    </source>
</evidence>
<feature type="compositionally biased region" description="Pro residues" evidence="2">
    <location>
        <begin position="31"/>
        <end position="42"/>
    </location>
</feature>
<feature type="region of interest" description="Disordered" evidence="2">
    <location>
        <begin position="426"/>
        <end position="461"/>
    </location>
</feature>
<feature type="compositionally biased region" description="Low complexity" evidence="2">
    <location>
        <begin position="439"/>
        <end position="460"/>
    </location>
</feature>
<reference evidence="4 5" key="1">
    <citation type="journal article" date="2012" name="Proc. Natl. Acad. Sci. U.S.A.">
        <title>Comparative genomics of Ceriporiopsis subvermispora and Phanerochaete chrysosporium provide insight into selective ligninolysis.</title>
        <authorList>
            <person name="Fernandez-Fueyo E."/>
            <person name="Ruiz-Duenas F.J."/>
            <person name="Ferreira P."/>
            <person name="Floudas D."/>
            <person name="Hibbett D.S."/>
            <person name="Canessa P."/>
            <person name="Larrondo L.F."/>
            <person name="James T.Y."/>
            <person name="Seelenfreund D."/>
            <person name="Lobos S."/>
            <person name="Polanco R."/>
            <person name="Tello M."/>
            <person name="Honda Y."/>
            <person name="Watanabe T."/>
            <person name="Watanabe T."/>
            <person name="Ryu J.S."/>
            <person name="Kubicek C.P."/>
            <person name="Schmoll M."/>
            <person name="Gaskell J."/>
            <person name="Hammel K.E."/>
            <person name="St John F.J."/>
            <person name="Vanden Wymelenberg A."/>
            <person name="Sabat G."/>
            <person name="Splinter BonDurant S."/>
            <person name="Syed K."/>
            <person name="Yadav J.S."/>
            <person name="Doddapaneni H."/>
            <person name="Subramanian V."/>
            <person name="Lavin J.L."/>
            <person name="Oguiza J.A."/>
            <person name="Perez G."/>
            <person name="Pisabarro A.G."/>
            <person name="Ramirez L."/>
            <person name="Santoyo F."/>
            <person name="Master E."/>
            <person name="Coutinho P.M."/>
            <person name="Henrissat B."/>
            <person name="Lombard V."/>
            <person name="Magnuson J.K."/>
            <person name="Kuees U."/>
            <person name="Hori C."/>
            <person name="Igarashi K."/>
            <person name="Samejima M."/>
            <person name="Held B.W."/>
            <person name="Barry K.W."/>
            <person name="LaButti K.M."/>
            <person name="Lapidus A."/>
            <person name="Lindquist E.A."/>
            <person name="Lucas S.M."/>
            <person name="Riley R."/>
            <person name="Salamov A.A."/>
            <person name="Hoffmeister D."/>
            <person name="Schwenk D."/>
            <person name="Hadar Y."/>
            <person name="Yarden O."/>
            <person name="de Vries R.P."/>
            <person name="Wiebenga A."/>
            <person name="Stenlid J."/>
            <person name="Eastwood D."/>
            <person name="Grigoriev I.V."/>
            <person name="Berka R.M."/>
            <person name="Blanchette R.A."/>
            <person name="Kersten P."/>
            <person name="Martinez A.T."/>
            <person name="Vicuna R."/>
            <person name="Cullen D."/>
        </authorList>
    </citation>
    <scope>NUCLEOTIDE SEQUENCE [LARGE SCALE GENOMIC DNA]</scope>
    <source>
        <strain evidence="4 5">B</strain>
    </source>
</reference>
<sequence>MSDEAAASTADAGIHSLLSLSIAAASAQPIPIDPDAPAPAPAPASYTGPASLRSGAVAPAGKPHSALKHRRMSSSSQARRRLSDAREAASRPSPVTIQTAAAALNSLAQLSLSGSPPPQGAAPSLTAVSFTSAAGVIHGAAPGPACSAHAHAHTPAPAKVEARDEELDLADAFPGAPPPAQQQPKTEINGAGISVSSRSGNGKKRSTIFKCESCSKVYRHPSCLIKHRWEHSPHWREASKFLLSKHQQVQLLEAAAILSHLAPSATGGTSLPEDRSLWPSYLSGGLLPPPDTANRIGGDTGTPSFEAGLSSFSLDPPAPHPTSSSVPSFSTLASKSKSSTRSPSAGPRMHDYAVPGTGGITHFRPGLLGVPTGPPVVTASLDTRSAPVDVPMTAHREPGYAFVGGQSDTWSSPAFAQSLHSASSFSAHGQSYSEGTGGWSLPRSSLRSGSRSRSGSVSESDYVDVDGEDEYAARGVWHRGDTLRGSGVKEKIEEEWDGMEMEMEM</sequence>
<protein>
    <recommendedName>
        <fullName evidence="3">C2H2-type domain-containing protein</fullName>
    </recommendedName>
</protein>
<dbReference type="PROSITE" id="PS00028">
    <property type="entry name" value="ZINC_FINGER_C2H2_1"/>
    <property type="match status" value="1"/>
</dbReference>
<feature type="region of interest" description="Disordered" evidence="2">
    <location>
        <begin position="29"/>
        <end position="95"/>
    </location>
</feature>
<dbReference type="OrthoDB" id="2152896at2759"/>
<feature type="compositionally biased region" description="Low complexity" evidence="2">
    <location>
        <begin position="144"/>
        <end position="158"/>
    </location>
</feature>
<dbReference type="HOGENOM" id="CLU_043182_0_0_1"/>
<keyword evidence="1" id="KW-0863">Zinc-finger</keyword>
<proteinExistence type="predicted"/>